<organism evidence="3 4">
    <name type="scientific">Penicillium roqueforti (strain FM164)</name>
    <dbReference type="NCBI Taxonomy" id="1365484"/>
    <lineage>
        <taxon>Eukaryota</taxon>
        <taxon>Fungi</taxon>
        <taxon>Dikarya</taxon>
        <taxon>Ascomycota</taxon>
        <taxon>Pezizomycotina</taxon>
        <taxon>Eurotiomycetes</taxon>
        <taxon>Eurotiomycetidae</taxon>
        <taxon>Eurotiales</taxon>
        <taxon>Aspergillaceae</taxon>
        <taxon>Penicillium</taxon>
    </lineage>
</organism>
<dbReference type="GO" id="GO:0016705">
    <property type="term" value="F:oxidoreductase activity, acting on paired donors, with incorporation or reduction of molecular oxygen"/>
    <property type="evidence" value="ECO:0007669"/>
    <property type="project" value="InterPro"/>
</dbReference>
<evidence type="ECO:0000313" key="3">
    <source>
        <dbReference type="EMBL" id="CDM29941.1"/>
    </source>
</evidence>
<dbReference type="EMBL" id="HG792016">
    <property type="protein sequence ID" value="CDM29941.1"/>
    <property type="molecule type" value="Genomic_DNA"/>
</dbReference>
<proteinExistence type="predicted"/>
<keyword evidence="4" id="KW-1185">Reference proteome</keyword>
<protein>
    <submittedName>
        <fullName evidence="3">Cytochrome P450</fullName>
    </submittedName>
</protein>
<accession>W6Q1T2</accession>
<reference evidence="3" key="1">
    <citation type="journal article" date="2014" name="Nat. Commun.">
        <title>Multiple recent horizontal transfers of a large genomic region in cheese making fungi.</title>
        <authorList>
            <person name="Cheeseman K."/>
            <person name="Ropars J."/>
            <person name="Renault P."/>
            <person name="Dupont J."/>
            <person name="Gouzy J."/>
            <person name="Branca A."/>
            <person name="Abraham A.L."/>
            <person name="Ceppi M."/>
            <person name="Conseiller E."/>
            <person name="Debuchy R."/>
            <person name="Malagnac F."/>
            <person name="Goarin A."/>
            <person name="Silar P."/>
            <person name="Lacoste S."/>
            <person name="Sallet E."/>
            <person name="Bensimon A."/>
            <person name="Giraud T."/>
            <person name="Brygoo Y."/>
        </authorList>
    </citation>
    <scope>NUCLEOTIDE SEQUENCE [LARGE SCALE GENOMIC DNA]</scope>
    <source>
        <strain evidence="3">FM164</strain>
    </source>
</reference>
<dbReference type="AlphaFoldDB" id="W6Q1T2"/>
<dbReference type="STRING" id="1365484.W6Q1T2"/>
<evidence type="ECO:0000256" key="1">
    <source>
        <dbReference type="ARBA" id="ARBA00022723"/>
    </source>
</evidence>
<dbReference type="OrthoDB" id="1844152at2759"/>
<dbReference type="GO" id="GO:0004497">
    <property type="term" value="F:monooxygenase activity"/>
    <property type="evidence" value="ECO:0007669"/>
    <property type="project" value="InterPro"/>
</dbReference>
<sequence>MRDVPGQQTVAQIVAPSPIHLGWGFGQHACPGRSFAANETCSYMTGRLWAVGE</sequence>
<dbReference type="InterPro" id="IPR036396">
    <property type="entry name" value="Cyt_P450_sf"/>
</dbReference>
<keyword evidence="2" id="KW-0408">Iron</keyword>
<dbReference type="SUPFAM" id="SSF48264">
    <property type="entry name" value="Cytochrome P450"/>
    <property type="match status" value="1"/>
</dbReference>
<keyword evidence="1" id="KW-0479">Metal-binding</keyword>
<dbReference type="InterPro" id="IPR017972">
    <property type="entry name" value="Cyt_P450_CS"/>
</dbReference>
<evidence type="ECO:0000256" key="2">
    <source>
        <dbReference type="ARBA" id="ARBA00023004"/>
    </source>
</evidence>
<name>W6Q1T2_PENRF</name>
<dbReference type="Proteomes" id="UP000030686">
    <property type="component" value="Unassembled WGS sequence"/>
</dbReference>
<evidence type="ECO:0000313" key="4">
    <source>
        <dbReference type="Proteomes" id="UP000030686"/>
    </source>
</evidence>
<dbReference type="GO" id="GO:0020037">
    <property type="term" value="F:heme binding"/>
    <property type="evidence" value="ECO:0007669"/>
    <property type="project" value="InterPro"/>
</dbReference>
<dbReference type="GO" id="GO:0005506">
    <property type="term" value="F:iron ion binding"/>
    <property type="evidence" value="ECO:0007669"/>
    <property type="project" value="InterPro"/>
</dbReference>
<dbReference type="PROSITE" id="PS00086">
    <property type="entry name" value="CYTOCHROME_P450"/>
    <property type="match status" value="1"/>
</dbReference>
<gene>
    <name evidence="3" type="ORF">PROQFM164_S02g000090</name>
</gene>